<dbReference type="PROSITE" id="PS52016">
    <property type="entry name" value="TONB_DEPENDENT_REC_3"/>
    <property type="match status" value="1"/>
</dbReference>
<reference evidence="16 17" key="1">
    <citation type="submission" date="2013-04" db="EMBL/GenBank/DDBJ databases">
        <title>Hyphomonas hirschiana VP5 Genome Sequencing.</title>
        <authorList>
            <person name="Lai Q."/>
            <person name="Shao Z."/>
        </authorList>
    </citation>
    <scope>NUCLEOTIDE SEQUENCE [LARGE SCALE GENOMIC DNA]</scope>
    <source>
        <strain evidence="16 17">VP5</strain>
    </source>
</reference>
<feature type="signal peptide" evidence="13">
    <location>
        <begin position="1"/>
        <end position="26"/>
    </location>
</feature>
<evidence type="ECO:0000256" key="10">
    <source>
        <dbReference type="ARBA" id="ARBA00023237"/>
    </source>
</evidence>
<proteinExistence type="inferred from homology"/>
<dbReference type="SUPFAM" id="SSF56935">
    <property type="entry name" value="Porins"/>
    <property type="match status" value="1"/>
</dbReference>
<keyword evidence="8 12" id="KW-0798">TonB box</keyword>
<gene>
    <name evidence="16" type="ORF">HHI_10494</name>
</gene>
<evidence type="ECO:0000256" key="6">
    <source>
        <dbReference type="ARBA" id="ARBA00023004"/>
    </source>
</evidence>
<accession>A0A059FRP5</accession>
<evidence type="ECO:0000256" key="2">
    <source>
        <dbReference type="ARBA" id="ARBA00022448"/>
    </source>
</evidence>
<dbReference type="AlphaFoldDB" id="A0A059FRP5"/>
<evidence type="ECO:0000256" key="7">
    <source>
        <dbReference type="ARBA" id="ARBA00023065"/>
    </source>
</evidence>
<evidence type="ECO:0000256" key="3">
    <source>
        <dbReference type="ARBA" id="ARBA00022452"/>
    </source>
</evidence>
<keyword evidence="6" id="KW-0408">Iron</keyword>
<keyword evidence="5 11" id="KW-0812">Transmembrane</keyword>
<dbReference type="InterPro" id="IPR039426">
    <property type="entry name" value="TonB-dep_rcpt-like"/>
</dbReference>
<dbReference type="Proteomes" id="UP000025061">
    <property type="component" value="Unassembled WGS sequence"/>
</dbReference>
<evidence type="ECO:0000256" key="12">
    <source>
        <dbReference type="RuleBase" id="RU003357"/>
    </source>
</evidence>
<dbReference type="GO" id="GO:0006826">
    <property type="term" value="P:iron ion transport"/>
    <property type="evidence" value="ECO:0007669"/>
    <property type="project" value="UniProtKB-KW"/>
</dbReference>
<keyword evidence="7" id="KW-0406">Ion transport</keyword>
<dbReference type="InterPro" id="IPR012910">
    <property type="entry name" value="Plug_dom"/>
</dbReference>
<dbReference type="GO" id="GO:0009279">
    <property type="term" value="C:cell outer membrane"/>
    <property type="evidence" value="ECO:0007669"/>
    <property type="project" value="UniProtKB-SubCell"/>
</dbReference>
<dbReference type="OrthoDB" id="7223550at2"/>
<evidence type="ECO:0000313" key="17">
    <source>
        <dbReference type="Proteomes" id="UP000025061"/>
    </source>
</evidence>
<keyword evidence="10 11" id="KW-0998">Cell outer membrane</keyword>
<comment type="caution">
    <text evidence="16">The sequence shown here is derived from an EMBL/GenBank/DDBJ whole genome shotgun (WGS) entry which is preliminary data.</text>
</comment>
<evidence type="ECO:0000256" key="5">
    <source>
        <dbReference type="ARBA" id="ARBA00022692"/>
    </source>
</evidence>
<dbReference type="Pfam" id="PF00593">
    <property type="entry name" value="TonB_dep_Rec_b-barrel"/>
    <property type="match status" value="1"/>
</dbReference>
<comment type="subcellular location">
    <subcellularLocation>
        <location evidence="1 11">Cell outer membrane</location>
        <topology evidence="1 11">Multi-pass membrane protein</topology>
    </subcellularLocation>
</comment>
<dbReference type="Pfam" id="PF07715">
    <property type="entry name" value="Plug"/>
    <property type="match status" value="1"/>
</dbReference>
<evidence type="ECO:0000256" key="13">
    <source>
        <dbReference type="SAM" id="SignalP"/>
    </source>
</evidence>
<keyword evidence="13" id="KW-0732">Signal</keyword>
<dbReference type="InterPro" id="IPR036942">
    <property type="entry name" value="Beta-barrel_TonB_sf"/>
</dbReference>
<dbReference type="PANTHER" id="PTHR32552:SF81">
    <property type="entry name" value="TONB-DEPENDENT OUTER MEMBRANE RECEPTOR"/>
    <property type="match status" value="1"/>
</dbReference>
<dbReference type="InterPro" id="IPR000531">
    <property type="entry name" value="Beta-barrel_TonB"/>
</dbReference>
<protein>
    <submittedName>
        <fullName evidence="16">Putative TonB dependent receptor</fullName>
    </submittedName>
</protein>
<sequence>MSRFANRIFCSVAVLALLSPAGLAQARPAEPEEAQATMNTVVVTARKRDELIGDVPTAISAFGSEEIARLNLVSIDDLASFTPGLQTAESSVSSGGSIALRGVGSGSSNYLGDQAVSINVDGMQIGTLNIRKAAQIDLEQIEILRGPQALFFGKNSPGGVISMKTADPTPDRLLALETGYEAVSQDAYYQALYSAPVSDTVGVRLVARYSDLNGYFKVKSVPANGDPLVTPAPVSRWPSGEEFFARATVVVDATEALRLKGKLTFNESKIEGGSIMAQQRIACPLGAPQLQPDFPCKADRDIYVGNGRPEDVALAAGAPSRNGIGFRNNQQILGTLQADYKVSPDLTLTSVTGYYLFDEVNAHDASIGPRAVLLVPYLPFEMRQFSQEVRLASDWDAPVNFTTGVFYETRDTYGAQDAVITAFPPAPFAIGQEQTFQDQEAFSAFAQLIWDVTDRLEVSGGLRYSEEDKSLRFFRRGVDVTGNLVRDSLSFDNVSPELTVSYDVTDDIMVFGSYKEGFKSGGFDGGFTNGAIAAGNFANTFDEETVTGFEGGVKATLFDQLVVNLTAYEYDYDDLQVGAFDPDSISFKVLNAAAAKVRGIEADFNWQTPAEGLFLRGSLALNDAKFEDFLSGCYLGQTVVLGCNINLNPVTGAFLQQDLSGRQMNNAPDTAATGGILYSGQLGNGLGFDLAFDATYSSDYYANLRQSPLDLQKAYTKLNASLRLFGDDDRWEVSLLGRNLTDEYTFNASAPITLTGGGSGIATAISGDQSAVVSRGREVFLKFTWRPVR</sequence>
<evidence type="ECO:0000313" key="16">
    <source>
        <dbReference type="EMBL" id="KCZ93108.1"/>
    </source>
</evidence>
<keyword evidence="17" id="KW-1185">Reference proteome</keyword>
<evidence type="ECO:0000256" key="11">
    <source>
        <dbReference type="PROSITE-ProRule" id="PRU01360"/>
    </source>
</evidence>
<keyword evidence="16" id="KW-0675">Receptor</keyword>
<dbReference type="Gene3D" id="2.40.170.20">
    <property type="entry name" value="TonB-dependent receptor, beta-barrel domain"/>
    <property type="match status" value="1"/>
</dbReference>
<keyword evidence="9 11" id="KW-0472">Membrane</keyword>
<evidence type="ECO:0000259" key="15">
    <source>
        <dbReference type="Pfam" id="PF07715"/>
    </source>
</evidence>
<keyword evidence="4" id="KW-0410">Iron transport</keyword>
<evidence type="ECO:0000256" key="8">
    <source>
        <dbReference type="ARBA" id="ARBA00023077"/>
    </source>
</evidence>
<feature type="chain" id="PRO_5001572774" evidence="13">
    <location>
        <begin position="27"/>
        <end position="789"/>
    </location>
</feature>
<dbReference type="PANTHER" id="PTHR32552">
    <property type="entry name" value="FERRICHROME IRON RECEPTOR-RELATED"/>
    <property type="match status" value="1"/>
</dbReference>
<evidence type="ECO:0000256" key="9">
    <source>
        <dbReference type="ARBA" id="ARBA00023136"/>
    </source>
</evidence>
<keyword evidence="3 11" id="KW-1134">Transmembrane beta strand</keyword>
<evidence type="ECO:0000259" key="14">
    <source>
        <dbReference type="Pfam" id="PF00593"/>
    </source>
</evidence>
<organism evidence="16 17">
    <name type="scientific">Hyphomonas hirschiana VP5</name>
    <dbReference type="NCBI Taxonomy" id="1280951"/>
    <lineage>
        <taxon>Bacteria</taxon>
        <taxon>Pseudomonadati</taxon>
        <taxon>Pseudomonadota</taxon>
        <taxon>Alphaproteobacteria</taxon>
        <taxon>Hyphomonadales</taxon>
        <taxon>Hyphomonadaceae</taxon>
        <taxon>Hyphomonas</taxon>
    </lineage>
</organism>
<dbReference type="PATRIC" id="fig|1280951.3.peg.2115"/>
<dbReference type="EMBL" id="ARYI01000008">
    <property type="protein sequence ID" value="KCZ93108.1"/>
    <property type="molecule type" value="Genomic_DNA"/>
</dbReference>
<evidence type="ECO:0000256" key="1">
    <source>
        <dbReference type="ARBA" id="ARBA00004571"/>
    </source>
</evidence>
<dbReference type="RefSeq" id="WP_011646480.1">
    <property type="nucleotide sequence ID" value="NZ_ARYI01000008.1"/>
</dbReference>
<feature type="domain" description="TonB-dependent receptor plug" evidence="15">
    <location>
        <begin position="54"/>
        <end position="160"/>
    </location>
</feature>
<comment type="similarity">
    <text evidence="11 12">Belongs to the TonB-dependent receptor family.</text>
</comment>
<feature type="domain" description="TonB-dependent receptor-like beta-barrel" evidence="14">
    <location>
        <begin position="325"/>
        <end position="740"/>
    </location>
</feature>
<evidence type="ECO:0000256" key="4">
    <source>
        <dbReference type="ARBA" id="ARBA00022496"/>
    </source>
</evidence>
<name>A0A059FRP5_9PROT</name>
<keyword evidence="2 11" id="KW-0813">Transport</keyword>